<dbReference type="Proteomes" id="UP001144036">
    <property type="component" value="Unassembled WGS sequence"/>
</dbReference>
<evidence type="ECO:0000256" key="1">
    <source>
        <dbReference type="SAM" id="SignalP"/>
    </source>
</evidence>
<accession>A0ABT4SLA2</accession>
<reference evidence="2" key="1">
    <citation type="submission" date="2022-11" db="EMBL/GenBank/DDBJ databases">
        <title>Nonomuraea corallina sp. nov., a new species of the genus Nonomuraea isolated from sea side sediment in Thai sea.</title>
        <authorList>
            <person name="Ngamcharungchit C."/>
            <person name="Matsumoto A."/>
            <person name="Suriyachadkun C."/>
            <person name="Panbangred W."/>
            <person name="Inahashi Y."/>
            <person name="Intra B."/>
        </authorList>
    </citation>
    <scope>NUCLEOTIDE SEQUENCE</scope>
    <source>
        <strain evidence="2">MCN248</strain>
    </source>
</reference>
<evidence type="ECO:0000313" key="3">
    <source>
        <dbReference type="Proteomes" id="UP001144036"/>
    </source>
</evidence>
<keyword evidence="1" id="KW-0732">Signal</keyword>
<sequence>MPKLKSVIAGLAAGAALTGGLVAGGATVAVAAPTAAPIVANDDWDGNFFGHHHGFFGHHHHGRKCGRGHWGGYRSKRVCVVVRNFNVNDNHHRNRHHRWDGD</sequence>
<comment type="caution">
    <text evidence="2">The sequence shown here is derived from an EMBL/GenBank/DDBJ whole genome shotgun (WGS) entry which is preliminary data.</text>
</comment>
<dbReference type="RefSeq" id="WP_270158923.1">
    <property type="nucleotide sequence ID" value="NZ_JAPNNL010000194.1"/>
</dbReference>
<dbReference type="EMBL" id="JAPNNL010000194">
    <property type="protein sequence ID" value="MDA0637997.1"/>
    <property type="molecule type" value="Genomic_DNA"/>
</dbReference>
<evidence type="ECO:0008006" key="4">
    <source>
        <dbReference type="Google" id="ProtNLM"/>
    </source>
</evidence>
<feature type="chain" id="PRO_5046389689" description="Sulfur globule protein" evidence="1">
    <location>
        <begin position="32"/>
        <end position="102"/>
    </location>
</feature>
<feature type="signal peptide" evidence="1">
    <location>
        <begin position="1"/>
        <end position="31"/>
    </location>
</feature>
<proteinExistence type="predicted"/>
<organism evidence="2 3">
    <name type="scientific">Nonomuraea corallina</name>
    <dbReference type="NCBI Taxonomy" id="2989783"/>
    <lineage>
        <taxon>Bacteria</taxon>
        <taxon>Bacillati</taxon>
        <taxon>Actinomycetota</taxon>
        <taxon>Actinomycetes</taxon>
        <taxon>Streptosporangiales</taxon>
        <taxon>Streptosporangiaceae</taxon>
        <taxon>Nonomuraea</taxon>
    </lineage>
</organism>
<protein>
    <recommendedName>
        <fullName evidence="4">Sulfur globule protein</fullName>
    </recommendedName>
</protein>
<name>A0ABT4SLA2_9ACTN</name>
<keyword evidence="3" id="KW-1185">Reference proteome</keyword>
<gene>
    <name evidence="2" type="ORF">OUY22_31700</name>
</gene>
<evidence type="ECO:0000313" key="2">
    <source>
        <dbReference type="EMBL" id="MDA0637997.1"/>
    </source>
</evidence>